<dbReference type="SUPFAM" id="SSF52317">
    <property type="entry name" value="Class I glutamine amidotransferase-like"/>
    <property type="match status" value="1"/>
</dbReference>
<evidence type="ECO:0000313" key="8">
    <source>
        <dbReference type="Proteomes" id="UP000664779"/>
    </source>
</evidence>
<dbReference type="InterPro" id="IPR029062">
    <property type="entry name" value="Class_I_gatase-like"/>
</dbReference>
<proteinExistence type="inferred from homology"/>
<comment type="similarity">
    <text evidence="1">Belongs to the peptidase C26 family.</text>
</comment>
<organism evidence="7 8">
    <name type="scientific">Roseibium limicola</name>
    <dbReference type="NCBI Taxonomy" id="2816037"/>
    <lineage>
        <taxon>Bacteria</taxon>
        <taxon>Pseudomonadati</taxon>
        <taxon>Pseudomonadota</taxon>
        <taxon>Alphaproteobacteria</taxon>
        <taxon>Hyphomicrobiales</taxon>
        <taxon>Stappiaceae</taxon>
        <taxon>Roseibium</taxon>
    </lineage>
</organism>
<comment type="function">
    <text evidence="3">Involved in the breakdown of putrescine via hydrolysis of the gamma-glutamyl linkage of gamma-glutamyl-gamma-aminobutyrate.</text>
</comment>
<dbReference type="CDD" id="cd01745">
    <property type="entry name" value="GATase1_2"/>
    <property type="match status" value="1"/>
</dbReference>
<dbReference type="GO" id="GO:0005829">
    <property type="term" value="C:cytosol"/>
    <property type="evidence" value="ECO:0007669"/>
    <property type="project" value="TreeGrafter"/>
</dbReference>
<dbReference type="PROSITE" id="PS51273">
    <property type="entry name" value="GATASE_TYPE_1"/>
    <property type="match status" value="1"/>
</dbReference>
<dbReference type="RefSeq" id="WP_206943471.1">
    <property type="nucleotide sequence ID" value="NZ_JAFLNF010000008.1"/>
</dbReference>
<keyword evidence="7" id="KW-0378">Hydrolase</keyword>
<name>A0A939ESV3_9HYPH</name>
<dbReference type="Pfam" id="PF07722">
    <property type="entry name" value="Peptidase_C26"/>
    <property type="match status" value="1"/>
</dbReference>
<dbReference type="GO" id="GO:0006598">
    <property type="term" value="P:polyamine catabolic process"/>
    <property type="evidence" value="ECO:0007669"/>
    <property type="project" value="TreeGrafter"/>
</dbReference>
<dbReference type="PANTHER" id="PTHR43235">
    <property type="entry name" value="GLUTAMINE AMIDOTRANSFERASE PB2B2.05-RELATED"/>
    <property type="match status" value="1"/>
</dbReference>
<dbReference type="FunFam" id="3.40.50.880:FF:000030">
    <property type="entry name" value="Gamma-glutamyl-gamma-aminobutyrate hydrolase PuuD"/>
    <property type="match status" value="1"/>
</dbReference>
<evidence type="ECO:0000256" key="1">
    <source>
        <dbReference type="ARBA" id="ARBA00011083"/>
    </source>
</evidence>
<dbReference type="InterPro" id="IPR011697">
    <property type="entry name" value="Peptidase_C26"/>
</dbReference>
<sequence length="252" mass="27021">MPKPLVLVSADVKFFEGYSWHAAPDTYLKALINTADVTPLVLPSFGDEIDIDGLLERVDGVLATGSRSNVSPDLYGEEPTEANGPYDPGRDATTLPLLRKAIEKGVPVFAICRGMQELNVAMGGTLHTEIQDIDGRHDHRAPTSDVPDERFRIAHPIQVEEGSCIAGIFGGKPVAVNSLHRQAVGTLGKGLKVEARAEDGTVEAVTAAHAPGYVMATQWHPEYWASSDEPSQQLFKAFGDATRAYAATKSGT</sequence>
<evidence type="ECO:0000256" key="5">
    <source>
        <dbReference type="ARBA" id="ARBA00066788"/>
    </source>
</evidence>
<protein>
    <recommendedName>
        <fullName evidence="5">gamma-glutamyl-gamma-aminobutyrate hydrolase</fullName>
        <ecNumber evidence="5">3.5.1.94</ecNumber>
    </recommendedName>
</protein>
<keyword evidence="8" id="KW-1185">Reference proteome</keyword>
<evidence type="ECO:0000256" key="2">
    <source>
        <dbReference type="ARBA" id="ARBA00052718"/>
    </source>
</evidence>
<dbReference type="EMBL" id="JAFLNF010000008">
    <property type="protein sequence ID" value="MBO0346998.1"/>
    <property type="molecule type" value="Genomic_DNA"/>
</dbReference>
<dbReference type="EC" id="3.5.1.94" evidence="5"/>
<feature type="region of interest" description="Disordered" evidence="6">
    <location>
        <begin position="68"/>
        <end position="90"/>
    </location>
</feature>
<evidence type="ECO:0000256" key="3">
    <source>
        <dbReference type="ARBA" id="ARBA00055068"/>
    </source>
</evidence>
<dbReference type="InterPro" id="IPR044668">
    <property type="entry name" value="PuuD-like"/>
</dbReference>
<evidence type="ECO:0000313" key="7">
    <source>
        <dbReference type="EMBL" id="MBO0346998.1"/>
    </source>
</evidence>
<gene>
    <name evidence="7" type="ORF">J0X15_17360</name>
</gene>
<dbReference type="GO" id="GO:0033969">
    <property type="term" value="F:gamma-glutamyl-gamma-aminobutyrate hydrolase activity"/>
    <property type="evidence" value="ECO:0007669"/>
    <property type="project" value="UniProtKB-EC"/>
</dbReference>
<dbReference type="PANTHER" id="PTHR43235:SF1">
    <property type="entry name" value="GLUTAMINE AMIDOTRANSFERASE PB2B2.05-RELATED"/>
    <property type="match status" value="1"/>
</dbReference>
<evidence type="ECO:0000256" key="4">
    <source>
        <dbReference type="ARBA" id="ARBA00060634"/>
    </source>
</evidence>
<evidence type="ECO:0000256" key="6">
    <source>
        <dbReference type="SAM" id="MobiDB-lite"/>
    </source>
</evidence>
<reference evidence="7" key="1">
    <citation type="submission" date="2021-03" db="EMBL/GenBank/DDBJ databases">
        <title>Roseibium sp. CAU 1637 isolated from Incheon.</title>
        <authorList>
            <person name="Kim W."/>
        </authorList>
    </citation>
    <scope>NUCLEOTIDE SEQUENCE</scope>
    <source>
        <strain evidence="7">CAU 1637</strain>
    </source>
</reference>
<comment type="caution">
    <text evidence="7">The sequence shown here is derived from an EMBL/GenBank/DDBJ whole genome shotgun (WGS) entry which is preliminary data.</text>
</comment>
<dbReference type="Proteomes" id="UP000664779">
    <property type="component" value="Unassembled WGS sequence"/>
</dbReference>
<comment type="catalytic activity">
    <reaction evidence="2">
        <text>4-(gamma-L-glutamylamino)butanoate + H2O = 4-aminobutanoate + L-glutamate</text>
        <dbReference type="Rhea" id="RHEA:19737"/>
        <dbReference type="ChEBI" id="CHEBI:15377"/>
        <dbReference type="ChEBI" id="CHEBI:29985"/>
        <dbReference type="ChEBI" id="CHEBI:58800"/>
        <dbReference type="ChEBI" id="CHEBI:59888"/>
        <dbReference type="EC" id="3.5.1.94"/>
    </reaction>
</comment>
<comment type="pathway">
    <text evidence="4">Amine and polyamine degradation; putrescine degradation; 4-aminobutanoate from putrescine: step 4/4.</text>
</comment>
<dbReference type="Gene3D" id="3.40.50.880">
    <property type="match status" value="1"/>
</dbReference>
<dbReference type="AlphaFoldDB" id="A0A939ESV3"/>
<accession>A0A939ESV3</accession>